<dbReference type="AlphaFoldDB" id="A0AAD7X1C7"/>
<reference evidence="1" key="1">
    <citation type="journal article" date="2023" name="Science">
        <title>Genome structures resolve the early diversification of teleost fishes.</title>
        <authorList>
            <person name="Parey E."/>
            <person name="Louis A."/>
            <person name="Montfort J."/>
            <person name="Bouchez O."/>
            <person name="Roques C."/>
            <person name="Iampietro C."/>
            <person name="Lluch J."/>
            <person name="Castinel A."/>
            <person name="Donnadieu C."/>
            <person name="Desvignes T."/>
            <person name="Floi Bucao C."/>
            <person name="Jouanno E."/>
            <person name="Wen M."/>
            <person name="Mejri S."/>
            <person name="Dirks R."/>
            <person name="Jansen H."/>
            <person name="Henkel C."/>
            <person name="Chen W.J."/>
            <person name="Zahm M."/>
            <person name="Cabau C."/>
            <person name="Klopp C."/>
            <person name="Thompson A.W."/>
            <person name="Robinson-Rechavi M."/>
            <person name="Braasch I."/>
            <person name="Lecointre G."/>
            <person name="Bobe J."/>
            <person name="Postlethwait J.H."/>
            <person name="Berthelot C."/>
            <person name="Roest Crollius H."/>
            <person name="Guiguen Y."/>
        </authorList>
    </citation>
    <scope>NUCLEOTIDE SEQUENCE</scope>
    <source>
        <strain evidence="1">NC1722</strain>
    </source>
</reference>
<sequence>MRKTKEDVIDFRRKKEPVVPVYIQGTDVEMVRSYRSRTDNQTLTIWKPKSTSSRALAISRIENKVTLNSATWSGSIPKSPSQSSSYHYCMRLIT</sequence>
<protein>
    <submittedName>
        <fullName evidence="1">Uncharacterized protein</fullName>
    </submittedName>
</protein>
<evidence type="ECO:0000313" key="1">
    <source>
        <dbReference type="EMBL" id="KAJ8416817.1"/>
    </source>
</evidence>
<comment type="caution">
    <text evidence="1">The sequence shown here is derived from an EMBL/GenBank/DDBJ whole genome shotgun (WGS) entry which is preliminary data.</text>
</comment>
<evidence type="ECO:0000313" key="2">
    <source>
        <dbReference type="Proteomes" id="UP001221898"/>
    </source>
</evidence>
<accession>A0AAD7X1C7</accession>
<keyword evidence="2" id="KW-1185">Reference proteome</keyword>
<proteinExistence type="predicted"/>
<dbReference type="EMBL" id="JAINUG010000005">
    <property type="protein sequence ID" value="KAJ8416817.1"/>
    <property type="molecule type" value="Genomic_DNA"/>
</dbReference>
<name>A0AAD7X1C7_9TELE</name>
<organism evidence="1 2">
    <name type="scientific">Aldrovandia affinis</name>
    <dbReference type="NCBI Taxonomy" id="143900"/>
    <lineage>
        <taxon>Eukaryota</taxon>
        <taxon>Metazoa</taxon>
        <taxon>Chordata</taxon>
        <taxon>Craniata</taxon>
        <taxon>Vertebrata</taxon>
        <taxon>Euteleostomi</taxon>
        <taxon>Actinopterygii</taxon>
        <taxon>Neopterygii</taxon>
        <taxon>Teleostei</taxon>
        <taxon>Notacanthiformes</taxon>
        <taxon>Halosauridae</taxon>
        <taxon>Aldrovandia</taxon>
    </lineage>
</organism>
<dbReference type="Proteomes" id="UP001221898">
    <property type="component" value="Unassembled WGS sequence"/>
</dbReference>
<gene>
    <name evidence="1" type="ORF">AAFF_G00326950</name>
</gene>